<keyword evidence="6" id="KW-0999">Mitochondrion inner membrane</keyword>
<dbReference type="GO" id="GO:0015218">
    <property type="term" value="F:pyrimidine nucleotide transmembrane transporter activity"/>
    <property type="evidence" value="ECO:0007669"/>
    <property type="project" value="InterPro"/>
</dbReference>
<dbReference type="GO" id="GO:0005743">
    <property type="term" value="C:mitochondrial inner membrane"/>
    <property type="evidence" value="ECO:0007669"/>
    <property type="project" value="UniProtKB-SubCell"/>
</dbReference>
<dbReference type="InterPro" id="IPR023395">
    <property type="entry name" value="MCP_dom_sf"/>
</dbReference>
<accession>A0A091CV26</accession>
<keyword evidence="4 11" id="KW-0812">Transmembrane</keyword>
<feature type="repeat" description="Solcar" evidence="11">
    <location>
        <begin position="9"/>
        <end position="124"/>
    </location>
</feature>
<name>A0A091CV26_FUKDA</name>
<keyword evidence="5" id="KW-0677">Repeat</keyword>
<dbReference type="InterPro" id="IPR018108">
    <property type="entry name" value="MCP_transmembrane"/>
</dbReference>
<gene>
    <name evidence="14" type="ORF">H920_16240</name>
</gene>
<keyword evidence="3 12" id="KW-0813">Transport</keyword>
<organism evidence="14 15">
    <name type="scientific">Fukomys damarensis</name>
    <name type="common">Damaraland mole rat</name>
    <name type="synonym">Cryptomys damarensis</name>
    <dbReference type="NCBI Taxonomy" id="885580"/>
    <lineage>
        <taxon>Eukaryota</taxon>
        <taxon>Metazoa</taxon>
        <taxon>Chordata</taxon>
        <taxon>Craniata</taxon>
        <taxon>Vertebrata</taxon>
        <taxon>Euteleostomi</taxon>
        <taxon>Mammalia</taxon>
        <taxon>Eutheria</taxon>
        <taxon>Euarchontoglires</taxon>
        <taxon>Glires</taxon>
        <taxon>Rodentia</taxon>
        <taxon>Hystricomorpha</taxon>
        <taxon>Bathyergidae</taxon>
        <taxon>Fukomys</taxon>
    </lineage>
</organism>
<dbReference type="PROSITE" id="PS51257">
    <property type="entry name" value="PROKAR_LIPOPROTEIN"/>
    <property type="match status" value="1"/>
</dbReference>
<evidence type="ECO:0000256" key="9">
    <source>
        <dbReference type="ARBA" id="ARBA00023136"/>
    </source>
</evidence>
<keyword evidence="9 11" id="KW-0472">Membrane</keyword>
<feature type="transmembrane region" description="Helical" evidence="13">
    <location>
        <begin position="42"/>
        <end position="65"/>
    </location>
</feature>
<evidence type="ECO:0000256" key="2">
    <source>
        <dbReference type="ARBA" id="ARBA00006375"/>
    </source>
</evidence>
<sequence>MATRSQRKENTLLHLFTSGCGGKVSAIFTCPLEVIKTRLQSLRLALCTFYYLQVHLGTITGARVIIKTGLQKEGTKYKSFVQMALLVFLEEGYLAFSRGLFAQLVWKIPNTAIMLSTYELIVYLLEDRRQ</sequence>
<keyword evidence="8" id="KW-0496">Mitochondrion</keyword>
<dbReference type="Proteomes" id="UP000028990">
    <property type="component" value="Unassembled WGS sequence"/>
</dbReference>
<comment type="subcellular location">
    <subcellularLocation>
        <location evidence="1">Mitochondrion inner membrane</location>
        <topology evidence="1">Multi-pass membrane protein</topology>
    </subcellularLocation>
</comment>
<dbReference type="PROSITE" id="PS50920">
    <property type="entry name" value="SOLCAR"/>
    <property type="match status" value="1"/>
</dbReference>
<dbReference type="InterPro" id="IPR049562">
    <property type="entry name" value="SLC25A33/36-like"/>
</dbReference>
<evidence type="ECO:0000256" key="5">
    <source>
        <dbReference type="ARBA" id="ARBA00022737"/>
    </source>
</evidence>
<protein>
    <submittedName>
        <fullName evidence="14">Solute carrier family 25 member 33</fullName>
    </submittedName>
</protein>
<keyword evidence="7 13" id="KW-1133">Transmembrane helix</keyword>
<dbReference type="Gene3D" id="1.50.40.10">
    <property type="entry name" value="Mitochondrial carrier domain"/>
    <property type="match status" value="1"/>
</dbReference>
<evidence type="ECO:0000256" key="7">
    <source>
        <dbReference type="ARBA" id="ARBA00022989"/>
    </source>
</evidence>
<dbReference type="Pfam" id="PF00153">
    <property type="entry name" value="Mito_carr"/>
    <property type="match status" value="2"/>
</dbReference>
<dbReference type="AlphaFoldDB" id="A0A091CV26"/>
<evidence type="ECO:0000313" key="14">
    <source>
        <dbReference type="EMBL" id="KFO22372.1"/>
    </source>
</evidence>
<dbReference type="SUPFAM" id="SSF103506">
    <property type="entry name" value="Mitochondrial carrier"/>
    <property type="match status" value="1"/>
</dbReference>
<evidence type="ECO:0000256" key="11">
    <source>
        <dbReference type="PROSITE-ProRule" id="PRU00282"/>
    </source>
</evidence>
<evidence type="ECO:0000256" key="3">
    <source>
        <dbReference type="ARBA" id="ARBA00022448"/>
    </source>
</evidence>
<comment type="catalytic activity">
    <reaction evidence="10">
        <text>UTP(in) + CTP(out) = UTP(out) + CTP(in)</text>
        <dbReference type="Rhea" id="RHEA:73531"/>
        <dbReference type="ChEBI" id="CHEBI:37563"/>
        <dbReference type="ChEBI" id="CHEBI:46398"/>
    </reaction>
</comment>
<feature type="transmembrane region" description="Helical" evidence="13">
    <location>
        <begin position="108"/>
        <end position="125"/>
    </location>
</feature>
<evidence type="ECO:0000256" key="8">
    <source>
        <dbReference type="ARBA" id="ARBA00023128"/>
    </source>
</evidence>
<evidence type="ECO:0000256" key="13">
    <source>
        <dbReference type="SAM" id="Phobius"/>
    </source>
</evidence>
<evidence type="ECO:0000256" key="4">
    <source>
        <dbReference type="ARBA" id="ARBA00022692"/>
    </source>
</evidence>
<dbReference type="EMBL" id="KN124076">
    <property type="protein sequence ID" value="KFO22372.1"/>
    <property type="molecule type" value="Genomic_DNA"/>
</dbReference>
<evidence type="ECO:0000256" key="10">
    <source>
        <dbReference type="ARBA" id="ARBA00048358"/>
    </source>
</evidence>
<evidence type="ECO:0000256" key="6">
    <source>
        <dbReference type="ARBA" id="ARBA00022792"/>
    </source>
</evidence>
<keyword evidence="15" id="KW-1185">Reference proteome</keyword>
<dbReference type="GO" id="GO:1990519">
    <property type="term" value="P:pyrimidine nucleotide import into mitochondrion"/>
    <property type="evidence" value="ECO:0007669"/>
    <property type="project" value="TreeGrafter"/>
</dbReference>
<evidence type="ECO:0000313" key="15">
    <source>
        <dbReference type="Proteomes" id="UP000028990"/>
    </source>
</evidence>
<dbReference type="PANTHER" id="PTHR45829:SF5">
    <property type="entry name" value="SOLUTE CARRIER FAMILY 25 MEMBER 33"/>
    <property type="match status" value="1"/>
</dbReference>
<dbReference type="PANTHER" id="PTHR45829">
    <property type="entry name" value="MITOCHONDRIAL CARRIER PROTEIN RIM2"/>
    <property type="match status" value="1"/>
</dbReference>
<proteinExistence type="inferred from homology"/>
<evidence type="ECO:0000256" key="12">
    <source>
        <dbReference type="RuleBase" id="RU000488"/>
    </source>
</evidence>
<reference evidence="14 15" key="1">
    <citation type="submission" date="2013-11" db="EMBL/GenBank/DDBJ databases">
        <title>The Damaraland mole rat (Fukomys damarensis) genome and evolution of African mole rats.</title>
        <authorList>
            <person name="Gladyshev V.N."/>
            <person name="Fang X."/>
        </authorList>
    </citation>
    <scope>NUCLEOTIDE SEQUENCE [LARGE SCALE GENOMIC DNA]</scope>
    <source>
        <tissue evidence="14">Liver</tissue>
    </source>
</reference>
<evidence type="ECO:0000256" key="1">
    <source>
        <dbReference type="ARBA" id="ARBA00004448"/>
    </source>
</evidence>
<comment type="similarity">
    <text evidence="2 12">Belongs to the mitochondrial carrier (TC 2.A.29) family.</text>
</comment>